<dbReference type="EMBL" id="CADEBC010000135">
    <property type="protein sequence ID" value="CAB3223765.1"/>
    <property type="molecule type" value="Genomic_DNA"/>
</dbReference>
<dbReference type="InterPro" id="IPR012934">
    <property type="entry name" value="Znf_AD"/>
</dbReference>
<evidence type="ECO:0000313" key="15">
    <source>
        <dbReference type="EMBL" id="CAB3247524.1"/>
    </source>
</evidence>
<dbReference type="SUPFAM" id="SSF57667">
    <property type="entry name" value="beta-beta-alpha zinc fingers"/>
    <property type="match status" value="6"/>
</dbReference>
<feature type="domain" description="C2H2-type" evidence="12">
    <location>
        <begin position="420"/>
        <end position="447"/>
    </location>
</feature>
<feature type="domain" description="ZAD" evidence="13">
    <location>
        <begin position="46"/>
        <end position="121"/>
    </location>
</feature>
<dbReference type="SMART" id="SM00355">
    <property type="entry name" value="ZnF_C2H2"/>
    <property type="match status" value="12"/>
</dbReference>
<feature type="domain" description="C2H2-type" evidence="12">
    <location>
        <begin position="305"/>
        <end position="332"/>
    </location>
</feature>
<evidence type="ECO:0000313" key="14">
    <source>
        <dbReference type="EMBL" id="CAB3223765.1"/>
    </source>
</evidence>
<evidence type="ECO:0000256" key="4">
    <source>
        <dbReference type="ARBA" id="ARBA00022771"/>
    </source>
</evidence>
<evidence type="ECO:0000313" key="17">
    <source>
        <dbReference type="Proteomes" id="UP000494256"/>
    </source>
</evidence>
<feature type="domain" description="C2H2-type" evidence="12">
    <location>
        <begin position="476"/>
        <end position="502"/>
    </location>
</feature>
<evidence type="ECO:0000259" key="12">
    <source>
        <dbReference type="PROSITE" id="PS50157"/>
    </source>
</evidence>
<feature type="domain" description="C2H2-type" evidence="12">
    <location>
        <begin position="217"/>
        <end position="245"/>
    </location>
</feature>
<dbReference type="InterPro" id="IPR013087">
    <property type="entry name" value="Znf_C2H2_type"/>
</dbReference>
<dbReference type="FunFam" id="3.30.160.60:FF:000065">
    <property type="entry name" value="B-cell CLL/lymphoma 6, member B"/>
    <property type="match status" value="1"/>
</dbReference>
<dbReference type="FunFam" id="3.30.160.60:FF:002343">
    <property type="entry name" value="Zinc finger protein 33A"/>
    <property type="match status" value="1"/>
</dbReference>
<keyword evidence="8" id="KW-0804">Transcription</keyword>
<keyword evidence="2 11" id="KW-0479">Metal-binding</keyword>
<dbReference type="PANTHER" id="PTHR23234:SF10">
    <property type="entry name" value="RIKEN CDNA 6720489N17 GENE-RELATED"/>
    <property type="match status" value="1"/>
</dbReference>
<dbReference type="FunFam" id="3.30.160.60:FF:000100">
    <property type="entry name" value="Zinc finger 45-like"/>
    <property type="match status" value="1"/>
</dbReference>
<feature type="domain" description="C2H2-type" evidence="12">
    <location>
        <begin position="392"/>
        <end position="419"/>
    </location>
</feature>
<evidence type="ECO:0000259" key="13">
    <source>
        <dbReference type="PROSITE" id="PS51915"/>
    </source>
</evidence>
<feature type="domain" description="C2H2-type" evidence="12">
    <location>
        <begin position="531"/>
        <end position="558"/>
    </location>
</feature>
<keyword evidence="7" id="KW-0238">DNA-binding</keyword>
<evidence type="ECO:0000256" key="7">
    <source>
        <dbReference type="ARBA" id="ARBA00023125"/>
    </source>
</evidence>
<feature type="domain" description="C2H2-type" evidence="12">
    <location>
        <begin position="448"/>
        <end position="475"/>
    </location>
</feature>
<dbReference type="AlphaFoldDB" id="A0A8S1AP94"/>
<feature type="domain" description="C2H2-type" evidence="12">
    <location>
        <begin position="336"/>
        <end position="363"/>
    </location>
</feature>
<dbReference type="PANTHER" id="PTHR23234">
    <property type="entry name" value="ZNF44 PROTEIN"/>
    <property type="match status" value="1"/>
</dbReference>
<dbReference type="FunFam" id="3.30.160.60:FF:000671">
    <property type="entry name" value="Zinc finger protein 26"/>
    <property type="match status" value="1"/>
</dbReference>
<dbReference type="PROSITE" id="PS00028">
    <property type="entry name" value="ZINC_FINGER_C2H2_1"/>
    <property type="match status" value="11"/>
</dbReference>
<dbReference type="Proteomes" id="UP000494106">
    <property type="component" value="Unassembled WGS sequence"/>
</dbReference>
<dbReference type="Gene3D" id="3.40.1800.20">
    <property type="match status" value="1"/>
</dbReference>
<evidence type="ECO:0000313" key="16">
    <source>
        <dbReference type="Proteomes" id="UP000494106"/>
    </source>
</evidence>
<dbReference type="OrthoDB" id="40579at2759"/>
<feature type="binding site" evidence="11">
    <location>
        <position position="97"/>
    </location>
    <ligand>
        <name>Zn(2+)</name>
        <dbReference type="ChEBI" id="CHEBI:29105"/>
    </ligand>
</feature>
<keyword evidence="5 11" id="KW-0862">Zinc</keyword>
<dbReference type="PROSITE" id="PS50157">
    <property type="entry name" value="ZINC_FINGER_C2H2_2"/>
    <property type="match status" value="12"/>
</dbReference>
<evidence type="ECO:0000256" key="3">
    <source>
        <dbReference type="ARBA" id="ARBA00022737"/>
    </source>
</evidence>
<feature type="domain" description="C2H2-type" evidence="12">
    <location>
        <begin position="277"/>
        <end position="304"/>
    </location>
</feature>
<sequence length="723" mass="82262">MESQPAMESIPTKENNETKEEQAYIEIEIPYTLFQFLSSENCNVQSVCRICLSTNNDVLYPLVTSKENSCLIDMFMALVTVRPTPEDGLPSSICEQCQMLVVQYYDFKIKCQRSECMLRSILKGEFICKEETADQSNMPVEEVDANIDATNDIKKEVELVEDVQYLEEFKEDPADSKLCIIQEGENIKRRSLKKALKGSLKKVLSVKKRLEKNPKSYTCIHCSKVFVKAKTFHIHMKNKHNIRKEKRPHPCTQCKESFESEHDLFVHSALHTKGSLWKCNQCQKQYKSKTTLRRHLQRHMLFKPHSCATCHKTFTELYALRRHVRVHTGERVEKKHACHICDKRYAESGLLAAHVARHAGARPCECAACHKRFPSPRLLASHMLVHTDAKPYACDYCDKRFRHESTRNIHHRTHTGEKPYVCSVCGKNFIQNSNLTLHMRTHTGERPYACNMCERKFTSGSSLKSHQRIHTGERPYSCKICGKRFARMNLGAHMRQHTGERPFACSACPKKFVNASRLRDHCRIHTGEKPYECEYCTSTFATKSQLVKHMKSHNPPKKKNNSKRELVVTQQVPSAKADNVVKENGELFTVTEDTAMVDQSNIAKKITLDVEVPLEVTGELILQDDSDIKAELLVVNNSGNNYPISNNDICLNPGNINIINGEVNYGSDMNLVTVNEDGVSISASALEGTTVKLYQLDQSLLQIHSSGGQLTISKITSKMTANF</sequence>
<dbReference type="SUPFAM" id="SSF57716">
    <property type="entry name" value="Glucocorticoid receptor-like (DNA-binding domain)"/>
    <property type="match status" value="1"/>
</dbReference>
<reference evidence="16 17" key="1">
    <citation type="submission" date="2020-04" db="EMBL/GenBank/DDBJ databases">
        <authorList>
            <person name="Wallbank WR R."/>
            <person name="Pardo Diaz C."/>
            <person name="Kozak K."/>
            <person name="Martin S."/>
            <person name="Jiggins C."/>
            <person name="Moest M."/>
            <person name="Warren A I."/>
            <person name="Byers J.R.P. K."/>
            <person name="Montejo-Kovacevich G."/>
            <person name="Yen C E."/>
        </authorList>
    </citation>
    <scope>NUCLEOTIDE SEQUENCE [LARGE SCALE GENOMIC DNA]</scope>
</reference>
<dbReference type="GO" id="GO:0008270">
    <property type="term" value="F:zinc ion binding"/>
    <property type="evidence" value="ECO:0007669"/>
    <property type="project" value="UniProtKB-UniRule"/>
</dbReference>
<evidence type="ECO:0000256" key="2">
    <source>
        <dbReference type="ARBA" id="ARBA00022723"/>
    </source>
</evidence>
<protein>
    <submittedName>
        <fullName evidence="15">Uncharacterized protein</fullName>
    </submittedName>
</protein>
<keyword evidence="3" id="KW-0677">Repeat</keyword>
<dbReference type="InterPro" id="IPR050758">
    <property type="entry name" value="Znf_C2H2-type"/>
</dbReference>
<dbReference type="Proteomes" id="UP000494256">
    <property type="component" value="Unassembled WGS sequence"/>
</dbReference>
<keyword evidence="4 10" id="KW-0863">Zinc-finger</keyword>
<keyword evidence="16" id="KW-1185">Reference proteome</keyword>
<dbReference type="Pfam" id="PF13912">
    <property type="entry name" value="zf-C2H2_6"/>
    <property type="match status" value="1"/>
</dbReference>
<dbReference type="Pfam" id="PF00096">
    <property type="entry name" value="zf-C2H2"/>
    <property type="match status" value="6"/>
</dbReference>
<dbReference type="Pfam" id="PF07776">
    <property type="entry name" value="zf-AD"/>
    <property type="match status" value="1"/>
</dbReference>
<evidence type="ECO:0000256" key="10">
    <source>
        <dbReference type="PROSITE-ProRule" id="PRU00042"/>
    </source>
</evidence>
<dbReference type="FunFam" id="3.30.160.60:FF:000478">
    <property type="entry name" value="Zinc finger protein 133"/>
    <property type="match status" value="1"/>
</dbReference>
<dbReference type="GO" id="GO:0005634">
    <property type="term" value="C:nucleus"/>
    <property type="evidence" value="ECO:0007669"/>
    <property type="project" value="UniProtKB-SubCell"/>
</dbReference>
<proteinExistence type="predicted"/>
<keyword evidence="6" id="KW-0805">Transcription regulation</keyword>
<dbReference type="EMBL" id="CADEBD010000337">
    <property type="protein sequence ID" value="CAB3247524.1"/>
    <property type="molecule type" value="Genomic_DNA"/>
</dbReference>
<feature type="binding site" evidence="11">
    <location>
        <position position="48"/>
    </location>
    <ligand>
        <name>Zn(2+)</name>
        <dbReference type="ChEBI" id="CHEBI:29105"/>
    </ligand>
</feature>
<dbReference type="GO" id="GO:0006355">
    <property type="term" value="P:regulation of DNA-templated transcription"/>
    <property type="evidence" value="ECO:0007669"/>
    <property type="project" value="UniProtKB-ARBA"/>
</dbReference>
<evidence type="ECO:0000256" key="5">
    <source>
        <dbReference type="ARBA" id="ARBA00022833"/>
    </source>
</evidence>
<dbReference type="InterPro" id="IPR036236">
    <property type="entry name" value="Znf_C2H2_sf"/>
</dbReference>
<comment type="subcellular location">
    <subcellularLocation>
        <location evidence="1">Nucleus</location>
    </subcellularLocation>
</comment>
<feature type="binding site" evidence="11">
    <location>
        <position position="51"/>
    </location>
    <ligand>
        <name>Zn(2+)</name>
        <dbReference type="ChEBI" id="CHEBI:29105"/>
    </ligand>
</feature>
<dbReference type="GO" id="GO:0003677">
    <property type="term" value="F:DNA binding"/>
    <property type="evidence" value="ECO:0007669"/>
    <property type="project" value="UniProtKB-KW"/>
</dbReference>
<name>A0A8S1AP94_ARCPL</name>
<evidence type="ECO:0000256" key="6">
    <source>
        <dbReference type="ARBA" id="ARBA00023015"/>
    </source>
</evidence>
<feature type="domain" description="C2H2-type" evidence="12">
    <location>
        <begin position="364"/>
        <end position="391"/>
    </location>
</feature>
<feature type="domain" description="C2H2-type" evidence="12">
    <location>
        <begin position="249"/>
        <end position="272"/>
    </location>
</feature>
<comment type="caution">
    <text evidence="15">The sequence shown here is derived from an EMBL/GenBank/DDBJ whole genome shotgun (WGS) entry which is preliminary data.</text>
</comment>
<organism evidence="15 17">
    <name type="scientific">Arctia plantaginis</name>
    <name type="common">Wood tiger moth</name>
    <name type="synonym">Phalaena plantaginis</name>
    <dbReference type="NCBI Taxonomy" id="874455"/>
    <lineage>
        <taxon>Eukaryota</taxon>
        <taxon>Metazoa</taxon>
        <taxon>Ecdysozoa</taxon>
        <taxon>Arthropoda</taxon>
        <taxon>Hexapoda</taxon>
        <taxon>Insecta</taxon>
        <taxon>Pterygota</taxon>
        <taxon>Neoptera</taxon>
        <taxon>Endopterygota</taxon>
        <taxon>Lepidoptera</taxon>
        <taxon>Glossata</taxon>
        <taxon>Ditrysia</taxon>
        <taxon>Noctuoidea</taxon>
        <taxon>Erebidae</taxon>
        <taxon>Arctiinae</taxon>
        <taxon>Arctia</taxon>
    </lineage>
</organism>
<accession>A0A8S1AP94</accession>
<dbReference type="SMART" id="SM00868">
    <property type="entry name" value="zf-AD"/>
    <property type="match status" value="1"/>
</dbReference>
<feature type="binding site" evidence="11">
    <location>
        <position position="94"/>
    </location>
    <ligand>
        <name>Zn(2+)</name>
        <dbReference type="ChEBI" id="CHEBI:29105"/>
    </ligand>
</feature>
<evidence type="ECO:0000256" key="9">
    <source>
        <dbReference type="ARBA" id="ARBA00023242"/>
    </source>
</evidence>
<keyword evidence="9" id="KW-0539">Nucleus</keyword>
<dbReference type="Gene3D" id="3.30.160.60">
    <property type="entry name" value="Classic Zinc Finger"/>
    <property type="match status" value="10"/>
</dbReference>
<dbReference type="FunFam" id="3.30.160.60:FF:000325">
    <property type="entry name" value="ZFP90 zinc finger protein"/>
    <property type="match status" value="1"/>
</dbReference>
<dbReference type="FunFam" id="3.30.160.60:FF:000630">
    <property type="entry name" value="Zinc finger protein 180"/>
    <property type="match status" value="1"/>
</dbReference>
<feature type="domain" description="C2H2-type" evidence="12">
    <location>
        <begin position="503"/>
        <end position="530"/>
    </location>
</feature>
<evidence type="ECO:0000256" key="8">
    <source>
        <dbReference type="ARBA" id="ARBA00023163"/>
    </source>
</evidence>
<gene>
    <name evidence="15" type="ORF">APLA_LOCUS11983</name>
    <name evidence="14" type="ORF">APLA_LOCUS1800</name>
</gene>
<evidence type="ECO:0000256" key="11">
    <source>
        <dbReference type="PROSITE-ProRule" id="PRU01263"/>
    </source>
</evidence>
<dbReference type="PROSITE" id="PS51915">
    <property type="entry name" value="ZAD"/>
    <property type="match status" value="1"/>
</dbReference>
<evidence type="ECO:0000256" key="1">
    <source>
        <dbReference type="ARBA" id="ARBA00004123"/>
    </source>
</evidence>